<dbReference type="RefSeq" id="WP_164365139.1">
    <property type="nucleotide sequence ID" value="NZ_CP066776.1"/>
</dbReference>
<sequence>MFMISPALIKRSSLLLAMAVSLSSTGLAQEAKSDSKLTLGSPVPSLDLEGVKWVKGEPVKTLDEEGKVYMLECWATWCGPCIVAIPHVNELHQKYGDKGLVVIGMSSLEDDLAKVEKFVENRGDGMSYRVAFSGGRKSEFSKQWLKAAGVKGIPHTFLVKNGTLVLMSHPADVDDALIENLLSGDFDEKAFAARLADKKAREAEVNSKVYPMAQNGQWNELEAYARKELADDPTTQRRWLVIANANMGDWKDLLAVVSQDIKEADLDLMLVQSAFITPDGEGAEAFAKEALKTFSEERIAGLKGGDQRVGPVLARARYLWILGEKDAAKELVDGMAEEISASDDQGARGYSGTVTKLQEKIEAGEFPPVRTVNQR</sequence>
<dbReference type="EMBL" id="CP066776">
    <property type="protein sequence ID" value="QQL44738.1"/>
    <property type="molecule type" value="Genomic_DNA"/>
</dbReference>
<dbReference type="PANTHER" id="PTHR42852">
    <property type="entry name" value="THIOL:DISULFIDE INTERCHANGE PROTEIN DSBE"/>
    <property type="match status" value="1"/>
</dbReference>
<dbReference type="InterPro" id="IPR036249">
    <property type="entry name" value="Thioredoxin-like_sf"/>
</dbReference>
<dbReference type="SUPFAM" id="SSF52833">
    <property type="entry name" value="Thioredoxin-like"/>
    <property type="match status" value="1"/>
</dbReference>
<dbReference type="KEGG" id="soa:G3M56_012780"/>
<dbReference type="PROSITE" id="PS51352">
    <property type="entry name" value="THIOREDOXIN_2"/>
    <property type="match status" value="1"/>
</dbReference>
<dbReference type="GO" id="GO:0016491">
    <property type="term" value="F:oxidoreductase activity"/>
    <property type="evidence" value="ECO:0007669"/>
    <property type="project" value="InterPro"/>
</dbReference>
<dbReference type="Proteomes" id="UP000475117">
    <property type="component" value="Chromosome"/>
</dbReference>
<dbReference type="InterPro" id="IPR013740">
    <property type="entry name" value="Redoxin"/>
</dbReference>
<dbReference type="InterPro" id="IPR013766">
    <property type="entry name" value="Thioredoxin_domain"/>
</dbReference>
<gene>
    <name evidence="1" type="ORF">G3M56_012780</name>
</gene>
<protein>
    <submittedName>
        <fullName evidence="1">TlpA family protein disulfide reductase</fullName>
    </submittedName>
</protein>
<reference evidence="1 2" key="1">
    <citation type="submission" date="2020-12" db="EMBL/GenBank/DDBJ databases">
        <title>Sulforoseuscoccus oceanibium gen. nov., sp. nov., a representative of the phylum Verrucomicrobia with special cytoplasmic membrane, and proposal of Sulforoseuscoccusaceae fam. nov.</title>
        <authorList>
            <person name="Xi F."/>
        </authorList>
    </citation>
    <scope>NUCLEOTIDE SEQUENCE [LARGE SCALE GENOMIC DNA]</scope>
    <source>
        <strain evidence="1 2">T37</strain>
    </source>
</reference>
<keyword evidence="2" id="KW-1185">Reference proteome</keyword>
<name>A0A6B3LDZ5_9BACT</name>
<dbReference type="PANTHER" id="PTHR42852:SF18">
    <property type="entry name" value="CHROMOSOME UNDETERMINED SCAFFOLD_47, WHOLE GENOME SHOTGUN SEQUENCE"/>
    <property type="match status" value="1"/>
</dbReference>
<accession>A0A6B3LDZ5</accession>
<dbReference type="Pfam" id="PF08534">
    <property type="entry name" value="Redoxin"/>
    <property type="match status" value="1"/>
</dbReference>
<dbReference type="AlphaFoldDB" id="A0A6B3LDZ5"/>
<dbReference type="CDD" id="cd02966">
    <property type="entry name" value="TlpA_like_family"/>
    <property type="match status" value="1"/>
</dbReference>
<organism evidence="1 2">
    <name type="scientific">Sulfuriroseicoccus oceanibius</name>
    <dbReference type="NCBI Taxonomy" id="2707525"/>
    <lineage>
        <taxon>Bacteria</taxon>
        <taxon>Pseudomonadati</taxon>
        <taxon>Verrucomicrobiota</taxon>
        <taxon>Verrucomicrobiia</taxon>
        <taxon>Verrucomicrobiales</taxon>
        <taxon>Verrucomicrobiaceae</taxon>
        <taxon>Sulfuriroseicoccus</taxon>
    </lineage>
</organism>
<evidence type="ECO:0000313" key="2">
    <source>
        <dbReference type="Proteomes" id="UP000475117"/>
    </source>
</evidence>
<evidence type="ECO:0000313" key="1">
    <source>
        <dbReference type="EMBL" id="QQL44738.1"/>
    </source>
</evidence>
<dbReference type="InterPro" id="IPR050553">
    <property type="entry name" value="Thioredoxin_ResA/DsbE_sf"/>
</dbReference>
<dbReference type="Gene3D" id="3.40.30.10">
    <property type="entry name" value="Glutaredoxin"/>
    <property type="match status" value="1"/>
</dbReference>
<proteinExistence type="predicted"/>